<evidence type="ECO:0000256" key="7">
    <source>
        <dbReference type="ARBA" id="ARBA00023018"/>
    </source>
</evidence>
<evidence type="ECO:0000256" key="8">
    <source>
        <dbReference type="ARBA" id="ARBA00023065"/>
    </source>
</evidence>
<feature type="transmembrane region" description="Helical" evidence="20">
    <location>
        <begin position="655"/>
        <end position="681"/>
    </location>
</feature>
<accession>A0A3S3QBE3</accession>
<evidence type="ECO:0000256" key="12">
    <source>
        <dbReference type="ARBA" id="ARBA00023257"/>
    </source>
</evidence>
<keyword evidence="12" id="KW-0628">Postsynaptic cell membrane</keyword>
<feature type="binding site" evidence="16">
    <location>
        <position position="541"/>
    </location>
    <ligand>
        <name>L-glutamate</name>
        <dbReference type="ChEBI" id="CHEBI:29985"/>
    </ligand>
</feature>
<dbReference type="PANTHER" id="PTHR18966">
    <property type="entry name" value="IONOTROPIC GLUTAMATE RECEPTOR"/>
    <property type="match status" value="1"/>
</dbReference>
<feature type="disulfide bond" evidence="18">
    <location>
        <begin position="768"/>
        <end position="826"/>
    </location>
</feature>
<dbReference type="InterPro" id="IPR001508">
    <property type="entry name" value="Iono_Glu_rcpt_met"/>
</dbReference>
<evidence type="ECO:0000256" key="1">
    <source>
        <dbReference type="ARBA" id="ARBA00004651"/>
    </source>
</evidence>
<feature type="compositionally biased region" description="Basic and acidic residues" evidence="19">
    <location>
        <begin position="993"/>
        <end position="1013"/>
    </location>
</feature>
<dbReference type="InterPro" id="IPR028082">
    <property type="entry name" value="Peripla_BP_I"/>
</dbReference>
<dbReference type="SUPFAM" id="SSF53822">
    <property type="entry name" value="Periplasmic binding protein-like I"/>
    <property type="match status" value="1"/>
</dbReference>
<evidence type="ECO:0000256" key="14">
    <source>
        <dbReference type="ARBA" id="ARBA00023303"/>
    </source>
</evidence>
<keyword evidence="11" id="KW-0325">Glycoprotein</keyword>
<keyword evidence="14" id="KW-0407">Ion channel</keyword>
<dbReference type="FunFam" id="3.40.190.10:FF:000177">
    <property type="entry name" value="Glutamate [NMDA] receptor subunit 1"/>
    <property type="match status" value="1"/>
</dbReference>
<evidence type="ECO:0000256" key="20">
    <source>
        <dbReference type="SAM" id="Phobius"/>
    </source>
</evidence>
<keyword evidence="5 20" id="KW-0812">Transmembrane</keyword>
<dbReference type="AlphaFoldDB" id="A0A3S3QBE3"/>
<dbReference type="Proteomes" id="UP000285301">
    <property type="component" value="Unassembled WGS sequence"/>
</dbReference>
<dbReference type="SUPFAM" id="SSF53850">
    <property type="entry name" value="Periplasmic binding protein-like II"/>
    <property type="match status" value="1"/>
</dbReference>
<keyword evidence="3" id="KW-0813">Transport</keyword>
<feature type="site" description="Crucial to convey clamshell closure to channel opening" evidence="17">
    <location>
        <position position="688"/>
    </location>
</feature>
<dbReference type="InterPro" id="IPR019594">
    <property type="entry name" value="Glu/Gly-bd"/>
</dbReference>
<evidence type="ECO:0000259" key="21">
    <source>
        <dbReference type="SMART" id="SM00079"/>
    </source>
</evidence>
<comment type="caution">
    <text evidence="23">The sequence shown here is derived from an EMBL/GenBank/DDBJ whole genome shotgun (WGS) entry which is preliminary data.</text>
</comment>
<keyword evidence="7" id="KW-0770">Synapse</keyword>
<organism evidence="23 24">
    <name type="scientific">Dinothrombium tinctorium</name>
    <dbReference type="NCBI Taxonomy" id="1965070"/>
    <lineage>
        <taxon>Eukaryota</taxon>
        <taxon>Metazoa</taxon>
        <taxon>Ecdysozoa</taxon>
        <taxon>Arthropoda</taxon>
        <taxon>Chelicerata</taxon>
        <taxon>Arachnida</taxon>
        <taxon>Acari</taxon>
        <taxon>Acariformes</taxon>
        <taxon>Trombidiformes</taxon>
        <taxon>Prostigmata</taxon>
        <taxon>Anystina</taxon>
        <taxon>Parasitengona</taxon>
        <taxon>Trombidioidea</taxon>
        <taxon>Trombidiidae</taxon>
        <taxon>Dinothrombium</taxon>
    </lineage>
</organism>
<reference evidence="23 24" key="1">
    <citation type="journal article" date="2018" name="Gigascience">
        <title>Genomes of trombidid mites reveal novel predicted allergens and laterally-transferred genes associated with secondary metabolism.</title>
        <authorList>
            <person name="Dong X."/>
            <person name="Chaisiri K."/>
            <person name="Xia D."/>
            <person name="Armstrong S.D."/>
            <person name="Fang Y."/>
            <person name="Donnelly M.J."/>
            <person name="Kadowaki T."/>
            <person name="McGarry J.W."/>
            <person name="Darby A.C."/>
            <person name="Makepeace B.L."/>
        </authorList>
    </citation>
    <scope>NUCLEOTIDE SEQUENCE [LARGE SCALE GENOMIC DNA]</scope>
    <source>
        <strain evidence="23">UoL-WK</strain>
    </source>
</reference>
<dbReference type="Pfam" id="PF01094">
    <property type="entry name" value="ANF_receptor"/>
    <property type="match status" value="2"/>
</dbReference>
<sequence>MLLSKRTSLPSASNFHIEFASICSFAIISALLCGRSLAERSLHSVYSKNREHLENPKIFNIGAIVDSAENTAQFLQVVEEVNYEPNILPTEVTLYPMSIPLNPNPVRTVQSVCEKLIKAQVYAVIINDGDSQESLAASQTCNFYNIPVIGLSNRDSSMSDKHMHSVYMRTVPSYSQQVDVWVAMLKELDYRHVVFIHSANYDGRTTFIRFQTLAEKENIIIRSIIEYEPGVTDITEELDEADEELQCRVYLLYTNALDAQSIFIEVSRLNMTAPGYVWIVSEQALKATNVPDGVLALKLFNATNGVGHIRDSVYIIGMAIRDMYLNENITKPPSHCGDLHRNQWETGTKFFNYLRKQFLLYGKTGRVAFDGKGDRIDADYEIINMVHGRPVTVGQYAFSQVKMRMQLWLNAHSIIWPGYLSTKPVGYVIPTHLRVVTIAEKPFIWTRRLDYGERCEYNELYCPKFDRKRDRDIPYCCQGYCVDLLKALAESLNFTYSLYQVEDDAYGSFEPINGTKYPKVWTGLVGDLVYKKADMVVAPLTINPERSFFIDFSKPFKYQGITILEKRQPRRATLASFMEPFENSLWVLVTVAVHFVALALYLLDRFSPFGRYRLPNSEITEEDALNLSSAIWFAWGVLLNSGIGEGTPRSFSGRVLGMVWAGFAMIMVASYTANLAALLVLDRPKTSLIGINDPRLRNPLDDFTYATIKGSAVESYFKSQVELQTMYKHMQDRNFPTVEDAVEALRQDKIQAFIWDSARLEFEAAKDCDLITAAEQFGRSGYGIGLQKNSFWLEKINYEILSMHERGFVTELDNKWISIETEEDGCGDRYEQFPTTLGLKNMAGVFILVGAGIIGGIGLIVIEVVYKKQQTKRQRQLDAARGATYRWKEYVKPRYVQYQPKQVYQQSQKQQIPARNIPINSEEHYDNNLRKVQKQYSEEMHPFTVEKGINDLKMEEIRPSRQQIVHEHVAQYATPIPPQQKQFKQELEQKLKQKMKYGKESRKKASQETEVKERKRHQTRQQEPHYQNIPPYGDSYSSLPTSQTPTLRPPHAMMYHTRSHEFNYGYGYST</sequence>
<dbReference type="GO" id="GO:0015276">
    <property type="term" value="F:ligand-gated monoatomic ion channel activity"/>
    <property type="evidence" value="ECO:0007669"/>
    <property type="project" value="InterPro"/>
</dbReference>
<feature type="domain" description="Ionotropic glutamate receptor C-terminal" evidence="21">
    <location>
        <begin position="432"/>
        <end position="819"/>
    </location>
</feature>
<proteinExistence type="inferred from homology"/>
<evidence type="ECO:0000256" key="9">
    <source>
        <dbReference type="ARBA" id="ARBA00023136"/>
    </source>
</evidence>
<evidence type="ECO:0000256" key="13">
    <source>
        <dbReference type="ARBA" id="ARBA00023286"/>
    </source>
</evidence>
<evidence type="ECO:0000256" key="11">
    <source>
        <dbReference type="ARBA" id="ARBA00023180"/>
    </source>
</evidence>
<feature type="site" description="Interaction with the cone snail toxin Con-ikot-ikot" evidence="17">
    <location>
        <position position="718"/>
    </location>
</feature>
<evidence type="ECO:0000313" key="23">
    <source>
        <dbReference type="EMBL" id="RWS17195.1"/>
    </source>
</evidence>
<evidence type="ECO:0000256" key="17">
    <source>
        <dbReference type="PIRSR" id="PIRSR601508-2"/>
    </source>
</evidence>
<evidence type="ECO:0000256" key="16">
    <source>
        <dbReference type="PIRSR" id="PIRSR601508-1"/>
    </source>
</evidence>
<dbReference type="SMART" id="SM00079">
    <property type="entry name" value="PBPe"/>
    <property type="match status" value="1"/>
</dbReference>
<keyword evidence="24" id="KW-1185">Reference proteome</keyword>
<dbReference type="Pfam" id="PF10613">
    <property type="entry name" value="Lig_chan-Glu_bd"/>
    <property type="match status" value="1"/>
</dbReference>
<feature type="binding site" evidence="16">
    <location>
        <position position="546"/>
    </location>
    <ligand>
        <name>L-glutamate</name>
        <dbReference type="ChEBI" id="CHEBI:29985"/>
    </ligand>
</feature>
<evidence type="ECO:0008006" key="25">
    <source>
        <dbReference type="Google" id="ProtNLM"/>
    </source>
</evidence>
<dbReference type="InterPro" id="IPR015683">
    <property type="entry name" value="Ionotropic_Glu_rcpt"/>
</dbReference>
<dbReference type="STRING" id="1965070.A0A3S3QBE3"/>
<feature type="binding site" evidence="16">
    <location>
        <position position="539"/>
    </location>
    <ligand>
        <name>L-glutamate</name>
        <dbReference type="ChEBI" id="CHEBI:29985"/>
    </ligand>
</feature>
<keyword evidence="8" id="KW-0406">Ion transport</keyword>
<dbReference type="Gene3D" id="1.10.287.70">
    <property type="match status" value="1"/>
</dbReference>
<dbReference type="SUPFAM" id="SSF81324">
    <property type="entry name" value="Voltage-gated potassium channels"/>
    <property type="match status" value="1"/>
</dbReference>
<comment type="subcellular location">
    <subcellularLocation>
        <location evidence="1">Cell membrane</location>
        <topology evidence="1">Multi-pass membrane protein</topology>
    </subcellularLocation>
    <subcellularLocation>
        <location evidence="15">Postsynaptic cell membrane</location>
    </subcellularLocation>
</comment>
<protein>
    <recommendedName>
        <fullName evidence="25">Glutamate [NMDA] receptor subunit 1</fullName>
    </recommendedName>
</protein>
<keyword evidence="6 20" id="KW-1133">Transmembrane helix</keyword>
<feature type="transmembrane region" description="Helical" evidence="20">
    <location>
        <begin position="845"/>
        <end position="866"/>
    </location>
</feature>
<dbReference type="OrthoDB" id="5984008at2759"/>
<comment type="similarity">
    <text evidence="2">Belongs to the glutamate-gated ion channel (TC 1.A.10.1) family.</text>
</comment>
<dbReference type="InterPro" id="IPR001828">
    <property type="entry name" value="ANF_lig-bd_rcpt"/>
</dbReference>
<dbReference type="GO" id="GO:0045211">
    <property type="term" value="C:postsynaptic membrane"/>
    <property type="evidence" value="ECO:0007669"/>
    <property type="project" value="UniProtKB-SubCell"/>
</dbReference>
<dbReference type="SMART" id="SM00918">
    <property type="entry name" value="Lig_chan-Glu_bd"/>
    <property type="match status" value="1"/>
</dbReference>
<evidence type="ECO:0000256" key="5">
    <source>
        <dbReference type="ARBA" id="ARBA00022692"/>
    </source>
</evidence>
<keyword evidence="9 20" id="KW-0472">Membrane</keyword>
<dbReference type="FunFam" id="3.40.190.10:FF:000010">
    <property type="entry name" value="glutamate receptor ionotropic, NMDA 1 isoform X1"/>
    <property type="match status" value="1"/>
</dbReference>
<dbReference type="Gene3D" id="3.40.190.10">
    <property type="entry name" value="Periplasmic binding protein-like II"/>
    <property type="match status" value="2"/>
</dbReference>
<evidence type="ECO:0000313" key="24">
    <source>
        <dbReference type="Proteomes" id="UP000285301"/>
    </source>
</evidence>
<gene>
    <name evidence="23" type="ORF">B4U79_11248</name>
</gene>
<keyword evidence="4" id="KW-1003">Cell membrane</keyword>
<dbReference type="EMBL" id="NCKU01000110">
    <property type="protein sequence ID" value="RWS17195.1"/>
    <property type="molecule type" value="Genomic_DNA"/>
</dbReference>
<dbReference type="InterPro" id="IPR001320">
    <property type="entry name" value="Iontro_rcpt_C"/>
</dbReference>
<evidence type="ECO:0000256" key="3">
    <source>
        <dbReference type="ARBA" id="ARBA00022448"/>
    </source>
</evidence>
<keyword evidence="10" id="KW-0675">Receptor</keyword>
<feature type="binding site" evidence="16">
    <location>
        <position position="756"/>
    </location>
    <ligand>
        <name>L-glutamate</name>
        <dbReference type="ChEBI" id="CHEBI:29985"/>
    </ligand>
</feature>
<dbReference type="Pfam" id="PF00060">
    <property type="entry name" value="Lig_chan"/>
    <property type="match status" value="1"/>
</dbReference>
<dbReference type="PRINTS" id="PR00177">
    <property type="entry name" value="NMDARECEPTOR"/>
</dbReference>
<evidence type="ECO:0000256" key="2">
    <source>
        <dbReference type="ARBA" id="ARBA00008685"/>
    </source>
</evidence>
<feature type="transmembrane region" description="Helical" evidence="20">
    <location>
        <begin position="585"/>
        <end position="603"/>
    </location>
</feature>
<evidence type="ECO:0000256" key="10">
    <source>
        <dbReference type="ARBA" id="ARBA00023170"/>
    </source>
</evidence>
<feature type="compositionally biased region" description="Polar residues" evidence="19">
    <location>
        <begin position="1035"/>
        <end position="1046"/>
    </location>
</feature>
<evidence type="ECO:0000256" key="15">
    <source>
        <dbReference type="ARBA" id="ARBA00034100"/>
    </source>
</evidence>
<evidence type="ECO:0000256" key="19">
    <source>
        <dbReference type="SAM" id="MobiDB-lite"/>
    </source>
</evidence>
<evidence type="ECO:0000256" key="6">
    <source>
        <dbReference type="ARBA" id="ARBA00022989"/>
    </source>
</evidence>
<feature type="domain" description="Ionotropic glutamate receptor L-glutamate and glycine-binding" evidence="22">
    <location>
        <begin position="463"/>
        <end position="530"/>
    </location>
</feature>
<evidence type="ECO:0000259" key="22">
    <source>
        <dbReference type="SMART" id="SM00918"/>
    </source>
</evidence>
<feature type="region of interest" description="Disordered" evidence="19">
    <location>
        <begin position="993"/>
        <end position="1050"/>
    </location>
</feature>
<keyword evidence="13" id="KW-1071">Ligand-gated ion channel</keyword>
<dbReference type="GO" id="GO:0038023">
    <property type="term" value="F:signaling receptor activity"/>
    <property type="evidence" value="ECO:0007669"/>
    <property type="project" value="InterPro"/>
</dbReference>
<keyword evidence="18" id="KW-1015">Disulfide bond</keyword>
<evidence type="ECO:0000256" key="4">
    <source>
        <dbReference type="ARBA" id="ARBA00022475"/>
    </source>
</evidence>
<name>A0A3S3QBE3_9ACAR</name>
<dbReference type="Gene3D" id="3.40.50.2300">
    <property type="match status" value="2"/>
</dbReference>
<evidence type="ECO:0000256" key="18">
    <source>
        <dbReference type="PIRSR" id="PIRSR601508-3"/>
    </source>
</evidence>